<dbReference type="RefSeq" id="WP_169455803.1">
    <property type="nucleotide sequence ID" value="NZ_CP051774.1"/>
</dbReference>
<dbReference type="InterPro" id="IPR036271">
    <property type="entry name" value="Tet_transcr_reg_TetR-rel_C_sf"/>
</dbReference>
<dbReference type="PROSITE" id="PS50977">
    <property type="entry name" value="HTH_TETR_2"/>
    <property type="match status" value="1"/>
</dbReference>
<evidence type="ECO:0000256" key="3">
    <source>
        <dbReference type="ARBA" id="ARBA00023163"/>
    </source>
</evidence>
<dbReference type="InterPro" id="IPR050109">
    <property type="entry name" value="HTH-type_TetR-like_transc_reg"/>
</dbReference>
<sequence length="233" mass="25771">MPVLRADISGKRLRELAEAGTAVFCRQGFERSQMADVAKAMKVAVGTVYLYVESKEALFDLVVRYGSADSADWLDALEIPVKTPAPGSTVAFLKDVFDRTEWPVLEAALKAESVDDAAAELEGILREQYALIHRYRRGLLLLMRSALEFPGLAEVFVHGLRDKLLDYLSRYIAARTKSGHFRETHDLLATTATMINAITWANLQRPLDPGLMALSDEAVETSTVDLLVRGLMA</sequence>
<organism evidence="6 7">
    <name type="scientific">Luteolibacter luteus</name>
    <dbReference type="NCBI Taxonomy" id="2728835"/>
    <lineage>
        <taxon>Bacteria</taxon>
        <taxon>Pseudomonadati</taxon>
        <taxon>Verrucomicrobiota</taxon>
        <taxon>Verrucomicrobiia</taxon>
        <taxon>Verrucomicrobiales</taxon>
        <taxon>Verrucomicrobiaceae</taxon>
        <taxon>Luteolibacter</taxon>
    </lineage>
</organism>
<evidence type="ECO:0000313" key="6">
    <source>
        <dbReference type="EMBL" id="QJE97403.1"/>
    </source>
</evidence>
<accession>A0A858RN58</accession>
<dbReference type="GO" id="GO:0003700">
    <property type="term" value="F:DNA-binding transcription factor activity"/>
    <property type="evidence" value="ECO:0007669"/>
    <property type="project" value="TreeGrafter"/>
</dbReference>
<keyword evidence="1" id="KW-0805">Transcription regulation</keyword>
<dbReference type="PANTHER" id="PTHR30055:SF234">
    <property type="entry name" value="HTH-TYPE TRANSCRIPTIONAL REGULATOR BETI"/>
    <property type="match status" value="1"/>
</dbReference>
<dbReference type="Gene3D" id="1.10.357.10">
    <property type="entry name" value="Tetracycline Repressor, domain 2"/>
    <property type="match status" value="2"/>
</dbReference>
<dbReference type="AlphaFoldDB" id="A0A858RN58"/>
<feature type="domain" description="HTH tetR-type" evidence="5">
    <location>
        <begin position="10"/>
        <end position="70"/>
    </location>
</feature>
<dbReference type="EMBL" id="CP051774">
    <property type="protein sequence ID" value="QJE97403.1"/>
    <property type="molecule type" value="Genomic_DNA"/>
</dbReference>
<gene>
    <name evidence="6" type="ORF">HHL09_16955</name>
</gene>
<feature type="DNA-binding region" description="H-T-H motif" evidence="4">
    <location>
        <begin position="33"/>
        <end position="52"/>
    </location>
</feature>
<dbReference type="InterPro" id="IPR009057">
    <property type="entry name" value="Homeodomain-like_sf"/>
</dbReference>
<dbReference type="Proteomes" id="UP000501812">
    <property type="component" value="Chromosome"/>
</dbReference>
<dbReference type="GO" id="GO:0000976">
    <property type="term" value="F:transcription cis-regulatory region binding"/>
    <property type="evidence" value="ECO:0007669"/>
    <property type="project" value="TreeGrafter"/>
</dbReference>
<proteinExistence type="predicted"/>
<dbReference type="KEGG" id="luo:HHL09_16955"/>
<dbReference type="PANTHER" id="PTHR30055">
    <property type="entry name" value="HTH-TYPE TRANSCRIPTIONAL REGULATOR RUTR"/>
    <property type="match status" value="1"/>
</dbReference>
<dbReference type="SUPFAM" id="SSF48498">
    <property type="entry name" value="Tetracyclin repressor-like, C-terminal domain"/>
    <property type="match status" value="1"/>
</dbReference>
<evidence type="ECO:0000256" key="4">
    <source>
        <dbReference type="PROSITE-ProRule" id="PRU00335"/>
    </source>
</evidence>
<evidence type="ECO:0000313" key="7">
    <source>
        <dbReference type="Proteomes" id="UP000501812"/>
    </source>
</evidence>
<keyword evidence="3" id="KW-0804">Transcription</keyword>
<reference evidence="6 7" key="1">
    <citation type="submission" date="2020-04" db="EMBL/GenBank/DDBJ databases">
        <title>Luteolibacter sp. G-1-1-1 isolated from soil.</title>
        <authorList>
            <person name="Dahal R.H."/>
        </authorList>
    </citation>
    <scope>NUCLEOTIDE SEQUENCE [LARGE SCALE GENOMIC DNA]</scope>
    <source>
        <strain evidence="6 7">G-1-1-1</strain>
    </source>
</reference>
<protein>
    <submittedName>
        <fullName evidence="6">TetR/AcrR family transcriptional regulator</fullName>
    </submittedName>
</protein>
<evidence type="ECO:0000259" key="5">
    <source>
        <dbReference type="PROSITE" id="PS50977"/>
    </source>
</evidence>
<dbReference type="SUPFAM" id="SSF46689">
    <property type="entry name" value="Homeodomain-like"/>
    <property type="match status" value="1"/>
</dbReference>
<evidence type="ECO:0000256" key="1">
    <source>
        <dbReference type="ARBA" id="ARBA00023015"/>
    </source>
</evidence>
<keyword evidence="7" id="KW-1185">Reference proteome</keyword>
<name>A0A858RN58_9BACT</name>
<dbReference type="Pfam" id="PF00440">
    <property type="entry name" value="TetR_N"/>
    <property type="match status" value="1"/>
</dbReference>
<keyword evidence="2 4" id="KW-0238">DNA-binding</keyword>
<dbReference type="InterPro" id="IPR001647">
    <property type="entry name" value="HTH_TetR"/>
</dbReference>
<evidence type="ECO:0000256" key="2">
    <source>
        <dbReference type="ARBA" id="ARBA00023125"/>
    </source>
</evidence>